<dbReference type="CDD" id="cd03784">
    <property type="entry name" value="GT1_Gtf-like"/>
    <property type="match status" value="1"/>
</dbReference>
<dbReference type="Pfam" id="PF00201">
    <property type="entry name" value="UDPGT"/>
    <property type="match status" value="1"/>
</dbReference>
<name>W6JNP4_CAMSI</name>
<dbReference type="GO" id="GO:0009813">
    <property type="term" value="P:flavonoid biosynthetic process"/>
    <property type="evidence" value="ECO:0007669"/>
    <property type="project" value="UniProtKB-KW"/>
</dbReference>
<evidence type="ECO:0000256" key="4">
    <source>
        <dbReference type="ARBA" id="ARBA00023241"/>
    </source>
</evidence>
<keyword evidence="4" id="KW-0284">Flavonoid biosynthesis</keyword>
<evidence type="ECO:0000256" key="2">
    <source>
        <dbReference type="ARBA" id="ARBA00022676"/>
    </source>
</evidence>
<feature type="domain" description="Glycosyltransferase N-terminal" evidence="5">
    <location>
        <begin position="8"/>
        <end position="236"/>
    </location>
</feature>
<proteinExistence type="evidence at transcript level"/>
<organism evidence="6">
    <name type="scientific">Camellia sinensis</name>
    <name type="common">Tea plant</name>
    <name type="synonym">Thea sinensis</name>
    <dbReference type="NCBI Taxonomy" id="4442"/>
    <lineage>
        <taxon>Eukaryota</taxon>
        <taxon>Viridiplantae</taxon>
        <taxon>Streptophyta</taxon>
        <taxon>Embryophyta</taxon>
        <taxon>Tracheophyta</taxon>
        <taxon>Spermatophyta</taxon>
        <taxon>Magnoliopsida</taxon>
        <taxon>eudicotyledons</taxon>
        <taxon>Gunneridae</taxon>
        <taxon>Pentapetalae</taxon>
        <taxon>asterids</taxon>
        <taxon>Ericales</taxon>
        <taxon>Theaceae</taxon>
        <taxon>Camellia</taxon>
    </lineage>
</organism>
<dbReference type="AlphaFoldDB" id="W6JNP4"/>
<dbReference type="GO" id="GO:0016138">
    <property type="term" value="P:glycoside biosynthetic process"/>
    <property type="evidence" value="ECO:0007669"/>
    <property type="project" value="UniProtKB-ARBA"/>
</dbReference>
<evidence type="ECO:0000313" key="6">
    <source>
        <dbReference type="EMBL" id="BAO51835.1"/>
    </source>
</evidence>
<dbReference type="Pfam" id="PF26168">
    <property type="entry name" value="Glyco_transf_N"/>
    <property type="match status" value="1"/>
</dbReference>
<keyword evidence="2" id="KW-0328">Glycosyltransferase</keyword>
<dbReference type="SUPFAM" id="SSF53756">
    <property type="entry name" value="UDP-Glycosyltransferase/glycogen phosphorylase"/>
    <property type="match status" value="1"/>
</dbReference>
<evidence type="ECO:0000256" key="3">
    <source>
        <dbReference type="ARBA" id="ARBA00022679"/>
    </source>
</evidence>
<dbReference type="PANTHER" id="PTHR48044:SF29">
    <property type="entry name" value="GLYCOSYLTRANSFERASE"/>
    <property type="match status" value="1"/>
</dbReference>
<dbReference type="EMBL" id="AB847093">
    <property type="protein sequence ID" value="BAO51835.1"/>
    <property type="molecule type" value="mRNA"/>
</dbReference>
<dbReference type="InterPro" id="IPR058980">
    <property type="entry name" value="Glyco_transf_N"/>
</dbReference>
<gene>
    <name evidence="6" type="primary">CsUGT134</name>
</gene>
<dbReference type="FunFam" id="3.40.50.2000:FF:000060">
    <property type="entry name" value="Glycosyltransferase"/>
    <property type="match status" value="1"/>
</dbReference>
<dbReference type="Gene3D" id="3.40.50.2000">
    <property type="entry name" value="Glycogen Phosphorylase B"/>
    <property type="match status" value="2"/>
</dbReference>
<comment type="similarity">
    <text evidence="1">Belongs to the UDP-glycosyltransferase family.</text>
</comment>
<dbReference type="PANTHER" id="PTHR48044">
    <property type="entry name" value="GLYCOSYLTRANSFERASE"/>
    <property type="match status" value="1"/>
</dbReference>
<evidence type="ECO:0000259" key="5">
    <source>
        <dbReference type="Pfam" id="PF26168"/>
    </source>
</evidence>
<dbReference type="SMR" id="W6JNP4"/>
<evidence type="ECO:0000256" key="1">
    <source>
        <dbReference type="ARBA" id="ARBA00009995"/>
    </source>
</evidence>
<dbReference type="GO" id="GO:0008194">
    <property type="term" value="F:UDP-glycosyltransferase activity"/>
    <property type="evidence" value="ECO:0007669"/>
    <property type="project" value="InterPro"/>
</dbReference>
<sequence>MDSKKSKMNVLMLPWLAQGHITPFLELAKKLTNKNFHIYFCSTPINLISIKKRITDKYSLSIELVEIHLPSLPELPPHYHTTNGLPIHLNSTLKTAFEMASTSFSTILNTLSPDLVIYDVSPSWAQSTALSFDIPAVQLMITGATVVSFGQHMIKHCGSVEFPFPAIKLQGFHETQFRHFVETVVKEYNDKQVASVNDQPSCNFMLYNTFRELEGKYIDYLPVIGEKKVVPVGPLVQGIDDDENEHSEIIQWLDNKGEYSTLFVSFGSEYFMSKEEIEEIAHGLELSMVNFIWVVRFPEVEKVELEEALPKGFIDRVGERGLVVEGWAPQARILTHSSTGGFVSHCEWNSVLESLKFGVPMVAIPMQYEQPLNAKLVEEVGVAAEVNRDINGRLNREEIAQVIRKVVVEKSGEDIRIKARIFGDKIRMKGDEEIDEAVEVLLQLCKDVKLLKN</sequence>
<dbReference type="InterPro" id="IPR002213">
    <property type="entry name" value="UDP_glucos_trans"/>
</dbReference>
<keyword evidence="3 6" id="KW-0808">Transferase</keyword>
<reference evidence="6" key="1">
    <citation type="submission" date="2013-08" db="EMBL/GenBank/DDBJ databases">
        <title>Glycosyltransferases for volatiles.</title>
        <authorList>
            <person name="Ono E."/>
            <person name="Toyonaga H."/>
            <person name="Ohnishi T."/>
        </authorList>
    </citation>
    <scope>NUCLEOTIDE SEQUENCE</scope>
</reference>
<accession>W6JNP4</accession>
<protein>
    <submittedName>
        <fullName evidence="6">UDP-glycosyltransferase 94P1</fullName>
    </submittedName>
</protein>
<dbReference type="BioCyc" id="MetaCyc:MONOMER-19462"/>